<evidence type="ECO:0000313" key="3">
    <source>
        <dbReference type="Proteomes" id="UP000018838"/>
    </source>
</evidence>
<dbReference type="HOGENOM" id="CLU_2396056_0_0_6"/>
<feature type="signal peptide" evidence="1">
    <location>
        <begin position="1"/>
        <end position="23"/>
    </location>
</feature>
<gene>
    <name evidence="2" type="ORF">Loa_01361</name>
</gene>
<evidence type="ECO:0000256" key="1">
    <source>
        <dbReference type="SAM" id="SignalP"/>
    </source>
</evidence>
<dbReference type="EMBL" id="CP004006">
    <property type="protein sequence ID" value="AHE66914.1"/>
    <property type="molecule type" value="Genomic_DNA"/>
</dbReference>
<organism evidence="2 3">
    <name type="scientific">Legionella oakridgensis ATCC 33761 = DSM 21215</name>
    <dbReference type="NCBI Taxonomy" id="1268635"/>
    <lineage>
        <taxon>Bacteria</taxon>
        <taxon>Pseudomonadati</taxon>
        <taxon>Pseudomonadota</taxon>
        <taxon>Gammaproteobacteria</taxon>
        <taxon>Legionellales</taxon>
        <taxon>Legionellaceae</taxon>
        <taxon>Legionella</taxon>
    </lineage>
</organism>
<keyword evidence="3" id="KW-1185">Reference proteome</keyword>
<dbReference type="AlphaFoldDB" id="W0BES2"/>
<accession>W0BES2</accession>
<keyword evidence="1" id="KW-0732">Signal</keyword>
<dbReference type="eggNOG" id="ENOG5031EE4">
    <property type="taxonomic scope" value="Bacteria"/>
</dbReference>
<reference evidence="2 3" key="1">
    <citation type="journal article" date="2013" name="Int. J. Med. Microbiol.">
        <title>Legionella oakridgensis ATCC 33761 genome sequence and phenotypic characterization reveals its replication capacity in amoebae.</title>
        <authorList>
            <person name="Brzuszkiewicz E."/>
            <person name="Schulz T."/>
            <person name="Rydzewski K."/>
            <person name="Daniel R."/>
            <person name="Gillmaier N."/>
            <person name="Dittmann C."/>
            <person name="Holland G."/>
            <person name="Schunder E."/>
            <person name="Lautner M."/>
            <person name="Eisenreich W."/>
            <person name="Luck C."/>
            <person name="Heuner K."/>
        </authorList>
    </citation>
    <scope>NUCLEOTIDE SEQUENCE [LARGE SCALE GENOMIC DNA]</scope>
    <source>
        <strain>OR-10</strain>
        <strain evidence="3">ATCC 33761</strain>
    </source>
</reference>
<dbReference type="Proteomes" id="UP000018838">
    <property type="component" value="Chromosome"/>
</dbReference>
<dbReference type="PATRIC" id="fig|1268635.3.peg.1374"/>
<sequence length="93" mass="10299">MNKLHLKLCVLMAAMGISLPGWAEDTPCKSLAEACVQEGYYIGGNKVGKGLVEDCVMPIINHKKRYPMLHSVKISFSNAKQSWIKNCSEKTSK</sequence>
<protein>
    <submittedName>
        <fullName evidence="2">Uncharacterized protein</fullName>
    </submittedName>
</protein>
<evidence type="ECO:0000313" key="2">
    <source>
        <dbReference type="EMBL" id="AHE66914.1"/>
    </source>
</evidence>
<feature type="chain" id="PRO_5004786045" evidence="1">
    <location>
        <begin position="24"/>
        <end position="93"/>
    </location>
</feature>
<dbReference type="STRING" id="1268635.Loa_01361"/>
<proteinExistence type="predicted"/>
<dbReference type="KEGG" id="lok:Loa_01361"/>
<dbReference type="RefSeq" id="WP_238551349.1">
    <property type="nucleotide sequence ID" value="NZ_CP004006.1"/>
</dbReference>
<name>W0BES2_9GAMM</name>